<dbReference type="InterPro" id="IPR001636">
    <property type="entry name" value="SAICAR_synth"/>
</dbReference>
<keyword evidence="11" id="KW-1185">Reference proteome</keyword>
<comment type="similarity">
    <text evidence="2 8">Belongs to the SAICAR synthetase family.</text>
</comment>
<keyword evidence="6 8" id="KW-0067">ATP-binding</keyword>
<dbReference type="GO" id="GO:0006189">
    <property type="term" value="P:'de novo' IMP biosynthetic process"/>
    <property type="evidence" value="ECO:0007669"/>
    <property type="project" value="UniProtKB-UniRule"/>
</dbReference>
<evidence type="ECO:0000256" key="5">
    <source>
        <dbReference type="ARBA" id="ARBA00022755"/>
    </source>
</evidence>
<evidence type="ECO:0000256" key="2">
    <source>
        <dbReference type="ARBA" id="ARBA00010190"/>
    </source>
</evidence>
<dbReference type="Pfam" id="PF01259">
    <property type="entry name" value="SAICAR_synt"/>
    <property type="match status" value="1"/>
</dbReference>
<evidence type="ECO:0000256" key="8">
    <source>
        <dbReference type="HAMAP-Rule" id="MF_00137"/>
    </source>
</evidence>
<dbReference type="SUPFAM" id="SSF56104">
    <property type="entry name" value="SAICAR synthase-like"/>
    <property type="match status" value="1"/>
</dbReference>
<evidence type="ECO:0000256" key="7">
    <source>
        <dbReference type="ARBA" id="ARBA00048475"/>
    </source>
</evidence>
<proteinExistence type="inferred from homology"/>
<dbReference type="CDD" id="cd01415">
    <property type="entry name" value="SAICAR_synt_PurC"/>
    <property type="match status" value="1"/>
</dbReference>
<gene>
    <name evidence="8" type="primary">purC</name>
    <name evidence="10" type="ORF">HHL09_22265</name>
</gene>
<dbReference type="PANTHER" id="PTHR43599:SF3">
    <property type="entry name" value="SI:DKEY-6E2.2"/>
    <property type="match status" value="1"/>
</dbReference>
<dbReference type="HAMAP" id="MF_00137">
    <property type="entry name" value="SAICAR_synth"/>
    <property type="match status" value="1"/>
</dbReference>
<comment type="catalytic activity">
    <reaction evidence="7 8">
        <text>5-amino-1-(5-phospho-D-ribosyl)imidazole-4-carboxylate + L-aspartate + ATP = (2S)-2-[5-amino-1-(5-phospho-beta-D-ribosyl)imidazole-4-carboxamido]succinate + ADP + phosphate + 2 H(+)</text>
        <dbReference type="Rhea" id="RHEA:22628"/>
        <dbReference type="ChEBI" id="CHEBI:15378"/>
        <dbReference type="ChEBI" id="CHEBI:29991"/>
        <dbReference type="ChEBI" id="CHEBI:30616"/>
        <dbReference type="ChEBI" id="CHEBI:43474"/>
        <dbReference type="ChEBI" id="CHEBI:58443"/>
        <dbReference type="ChEBI" id="CHEBI:77657"/>
        <dbReference type="ChEBI" id="CHEBI:456216"/>
        <dbReference type="EC" id="6.3.2.6"/>
    </reaction>
</comment>
<evidence type="ECO:0000313" key="10">
    <source>
        <dbReference type="EMBL" id="QJE98394.1"/>
    </source>
</evidence>
<keyword evidence="4 8" id="KW-0547">Nucleotide-binding</keyword>
<organism evidence="10 11">
    <name type="scientific">Luteolibacter luteus</name>
    <dbReference type="NCBI Taxonomy" id="2728835"/>
    <lineage>
        <taxon>Bacteria</taxon>
        <taxon>Pseudomonadati</taxon>
        <taxon>Verrucomicrobiota</taxon>
        <taxon>Verrucomicrobiia</taxon>
        <taxon>Verrucomicrobiales</taxon>
        <taxon>Verrucomicrobiaceae</taxon>
        <taxon>Luteolibacter</taxon>
    </lineage>
</organism>
<protein>
    <recommendedName>
        <fullName evidence="8">Phosphoribosylaminoimidazole-succinocarboxamide synthase</fullName>
        <ecNumber evidence="8">6.3.2.6</ecNumber>
    </recommendedName>
    <alternativeName>
        <fullName evidence="8">SAICAR synthetase</fullName>
    </alternativeName>
</protein>
<dbReference type="PROSITE" id="PS01058">
    <property type="entry name" value="SAICAR_SYNTHETASE_2"/>
    <property type="match status" value="1"/>
</dbReference>
<evidence type="ECO:0000259" key="9">
    <source>
        <dbReference type="Pfam" id="PF01259"/>
    </source>
</evidence>
<dbReference type="RefSeq" id="WP_169456880.1">
    <property type="nucleotide sequence ID" value="NZ_CP051774.1"/>
</dbReference>
<dbReference type="UniPathway" id="UPA00074">
    <property type="reaction ID" value="UER00131"/>
</dbReference>
<evidence type="ECO:0000256" key="1">
    <source>
        <dbReference type="ARBA" id="ARBA00004672"/>
    </source>
</evidence>
<dbReference type="InterPro" id="IPR018236">
    <property type="entry name" value="SAICAR_synthetase_CS"/>
</dbReference>
<evidence type="ECO:0000256" key="3">
    <source>
        <dbReference type="ARBA" id="ARBA00022598"/>
    </source>
</evidence>
<dbReference type="GO" id="GO:0009236">
    <property type="term" value="P:cobalamin biosynthetic process"/>
    <property type="evidence" value="ECO:0007669"/>
    <property type="project" value="InterPro"/>
</dbReference>
<dbReference type="Gene3D" id="3.30.470.20">
    <property type="entry name" value="ATP-grasp fold, B domain"/>
    <property type="match status" value="1"/>
</dbReference>
<keyword evidence="3 8" id="KW-0436">Ligase</keyword>
<dbReference type="FunFam" id="3.30.470.20:FF:000006">
    <property type="entry name" value="Phosphoribosylaminoimidazole-succinocarboxamide synthase"/>
    <property type="match status" value="1"/>
</dbReference>
<dbReference type="NCBIfam" id="TIGR00081">
    <property type="entry name" value="purC"/>
    <property type="match status" value="1"/>
</dbReference>
<comment type="pathway">
    <text evidence="1 8">Purine metabolism; IMP biosynthesis via de novo pathway; 5-amino-1-(5-phospho-D-ribosyl)imidazole-4-carboxamide from 5-amino-1-(5-phospho-D-ribosyl)imidazole-4-carboxylate: step 1/2.</text>
</comment>
<dbReference type="AlphaFoldDB" id="A0A858RPF1"/>
<keyword evidence="5 8" id="KW-0658">Purine biosynthesis</keyword>
<evidence type="ECO:0000256" key="4">
    <source>
        <dbReference type="ARBA" id="ARBA00022741"/>
    </source>
</evidence>
<feature type="domain" description="SAICAR synthetase/ADE2 N-terminal" evidence="9">
    <location>
        <begin position="4"/>
        <end position="231"/>
    </location>
</feature>
<sequence length="238" mass="26850">MEPLYEGKAKRLWATSDPNVLRMEFKNDATAFNGEKKAQFEDKGRLNNAISTLIYGFLEKEGVPTHFVRQIDDTNVEVRKVDILMVEVIIRNLSAGSFCKRTGLEEGRAFSQPIIEFCIKSDELGDPLVNDDYIRELSLATPEELAFLRESALKVNSILGKFFSECGLKLVDFKLEFGRLATDPKTIVLADEISPDGCRLWDLKTGEKMDKDRFRRDLGGVMEAYAEVLERVKVATAG</sequence>
<dbReference type="GO" id="GO:0005524">
    <property type="term" value="F:ATP binding"/>
    <property type="evidence" value="ECO:0007669"/>
    <property type="project" value="UniProtKB-KW"/>
</dbReference>
<name>A0A858RPF1_9BACT</name>
<dbReference type="Gene3D" id="3.30.200.20">
    <property type="entry name" value="Phosphorylase Kinase, domain 1"/>
    <property type="match status" value="1"/>
</dbReference>
<dbReference type="InterPro" id="IPR050089">
    <property type="entry name" value="SAICAR_synthetase"/>
</dbReference>
<accession>A0A858RPF1</accession>
<dbReference type="EC" id="6.3.2.6" evidence="8"/>
<evidence type="ECO:0000313" key="11">
    <source>
        <dbReference type="Proteomes" id="UP000501812"/>
    </source>
</evidence>
<dbReference type="EMBL" id="CP051774">
    <property type="protein sequence ID" value="QJE98394.1"/>
    <property type="molecule type" value="Genomic_DNA"/>
</dbReference>
<dbReference type="InterPro" id="IPR033934">
    <property type="entry name" value="SAICAR_synt_PurC"/>
</dbReference>
<dbReference type="KEGG" id="luo:HHL09_22265"/>
<dbReference type="PANTHER" id="PTHR43599">
    <property type="entry name" value="MULTIFUNCTIONAL PROTEIN ADE2"/>
    <property type="match status" value="1"/>
</dbReference>
<evidence type="ECO:0000256" key="6">
    <source>
        <dbReference type="ARBA" id="ARBA00022840"/>
    </source>
</evidence>
<reference evidence="10 11" key="1">
    <citation type="submission" date="2020-04" db="EMBL/GenBank/DDBJ databases">
        <title>Luteolibacter sp. G-1-1-1 isolated from soil.</title>
        <authorList>
            <person name="Dahal R.H."/>
        </authorList>
    </citation>
    <scope>NUCLEOTIDE SEQUENCE [LARGE SCALE GENOMIC DNA]</scope>
    <source>
        <strain evidence="10 11">G-1-1-1</strain>
    </source>
</reference>
<dbReference type="GO" id="GO:0004639">
    <property type="term" value="F:phosphoribosylaminoimidazolesuccinocarboxamide synthase activity"/>
    <property type="evidence" value="ECO:0007669"/>
    <property type="project" value="UniProtKB-UniRule"/>
</dbReference>
<dbReference type="InterPro" id="IPR028923">
    <property type="entry name" value="SAICAR_synt/ADE2_N"/>
</dbReference>
<dbReference type="Proteomes" id="UP000501812">
    <property type="component" value="Chromosome"/>
</dbReference>